<dbReference type="EMBL" id="CAXAMM010010935">
    <property type="protein sequence ID" value="CAK9024587.1"/>
    <property type="molecule type" value="Genomic_DNA"/>
</dbReference>
<keyword evidence="3" id="KW-1185">Reference proteome</keyword>
<accession>A0ABP0KDB5</accession>
<evidence type="ECO:0008006" key="4">
    <source>
        <dbReference type="Google" id="ProtNLM"/>
    </source>
</evidence>
<reference evidence="2 3" key="1">
    <citation type="submission" date="2024-02" db="EMBL/GenBank/DDBJ databases">
        <authorList>
            <person name="Chen Y."/>
            <person name="Shah S."/>
            <person name="Dougan E. K."/>
            <person name="Thang M."/>
            <person name="Chan C."/>
        </authorList>
    </citation>
    <scope>NUCLEOTIDE SEQUENCE [LARGE SCALE GENOMIC DNA]</scope>
</reference>
<evidence type="ECO:0000313" key="3">
    <source>
        <dbReference type="Proteomes" id="UP001642464"/>
    </source>
</evidence>
<gene>
    <name evidence="2" type="ORF">SCF082_LOCUS16696</name>
</gene>
<dbReference type="Proteomes" id="UP001642464">
    <property type="component" value="Unassembled WGS sequence"/>
</dbReference>
<evidence type="ECO:0000256" key="1">
    <source>
        <dbReference type="SAM" id="Phobius"/>
    </source>
</evidence>
<keyword evidence="1" id="KW-0472">Membrane</keyword>
<protein>
    <recommendedName>
        <fullName evidence="4">Cellulase</fullName>
    </recommendedName>
</protein>
<evidence type="ECO:0000313" key="2">
    <source>
        <dbReference type="EMBL" id="CAK9024587.1"/>
    </source>
</evidence>
<comment type="caution">
    <text evidence="2">The sequence shown here is derived from an EMBL/GenBank/DDBJ whole genome shotgun (WGS) entry which is preliminary data.</text>
</comment>
<keyword evidence="1" id="KW-0812">Transmembrane</keyword>
<feature type="transmembrane region" description="Helical" evidence="1">
    <location>
        <begin position="27"/>
        <end position="48"/>
    </location>
</feature>
<proteinExistence type="predicted"/>
<keyword evidence="1" id="KW-1133">Transmembrane helix</keyword>
<sequence length="435" mass="49128">MQYLGAGQGAYEREVVKTYGSYRCRPWCMVMPCLLLILPIGMLFWHFWPRAQHNPPDCITDFHDWLRLWTEERKAYCCKTAGRACGAQQGVYRTPPVVYRHVQAHYDCHAGYSNWYFGWSDRKKSWCCDRRSMGCPGTWHGSYHIHTHVMAHGVGHAQGRIYDCDAGFSRWMTGWSDSKKDWCCNHQSRGCVKFHCTAGGDSSWAEAKRSWCCSNVQKGCPRTTLSPLKCKTPCTLKGQTSTCLERIQWVTKNTYSGKEAACNLAYSRVQVECDVCRGCSIQEAGCEVHAGKDPFDCNAALNNFFRAWSPEKKHWCCTKQGKGCEGSSPPSVDPGFGMIWKHVQVNGYWTWQTVHAAGGVHTKLPYDCHAGLNNWQSGWSGPKKSWCCSHQQLGCGGAATDVQSGSWNHGGDHIVHHVVHHVYHYRSRGSPSIPR</sequence>
<name>A0ABP0KDB5_9DINO</name>
<organism evidence="2 3">
    <name type="scientific">Durusdinium trenchii</name>
    <dbReference type="NCBI Taxonomy" id="1381693"/>
    <lineage>
        <taxon>Eukaryota</taxon>
        <taxon>Sar</taxon>
        <taxon>Alveolata</taxon>
        <taxon>Dinophyceae</taxon>
        <taxon>Suessiales</taxon>
        <taxon>Symbiodiniaceae</taxon>
        <taxon>Durusdinium</taxon>
    </lineage>
</organism>